<evidence type="ECO:0000256" key="1">
    <source>
        <dbReference type="ARBA" id="ARBA00023157"/>
    </source>
</evidence>
<dbReference type="AlphaFoldDB" id="A0A8C6SGE3"/>
<dbReference type="Gene3D" id="2.40.10.10">
    <property type="entry name" value="Trypsin-like serine proteases"/>
    <property type="match status" value="1"/>
</dbReference>
<dbReference type="PROSITE" id="PS00134">
    <property type="entry name" value="TRYPSIN_HIS"/>
    <property type="match status" value="1"/>
</dbReference>
<keyword evidence="4" id="KW-1185">Reference proteome</keyword>
<evidence type="ECO:0000313" key="3">
    <source>
        <dbReference type="Ensembl" id="ENSNMLP00000005001.1"/>
    </source>
</evidence>
<dbReference type="InterPro" id="IPR043504">
    <property type="entry name" value="Peptidase_S1_PA_chymotrypsin"/>
</dbReference>
<dbReference type="GO" id="GO:0004252">
    <property type="term" value="F:serine-type endopeptidase activity"/>
    <property type="evidence" value="ECO:0007669"/>
    <property type="project" value="InterPro"/>
</dbReference>
<dbReference type="InterPro" id="IPR009003">
    <property type="entry name" value="Peptidase_S1_PA"/>
</dbReference>
<dbReference type="Proteomes" id="UP000694523">
    <property type="component" value="Unplaced"/>
</dbReference>
<reference evidence="3" key="2">
    <citation type="submission" date="2025-09" db="UniProtKB">
        <authorList>
            <consortium name="Ensembl"/>
        </authorList>
    </citation>
    <scope>IDENTIFICATION</scope>
</reference>
<dbReference type="PROSITE" id="PS50240">
    <property type="entry name" value="TRYPSIN_DOM"/>
    <property type="match status" value="1"/>
</dbReference>
<proteinExistence type="predicted"/>
<dbReference type="Pfam" id="PF00089">
    <property type="entry name" value="Trypsin"/>
    <property type="match status" value="1"/>
</dbReference>
<dbReference type="PANTHER" id="PTHR24252">
    <property type="entry name" value="ACROSIN-RELATED"/>
    <property type="match status" value="1"/>
</dbReference>
<sequence>MCSSSLTPPDFITTVTCFGVSGAGKIVGGVDAAKGAWPWIVSLHWSSRHVCGASLIGRDWLLTAAHCVYGSVLYPFPPDELLFNLLTPT</sequence>
<dbReference type="PANTHER" id="PTHR24252:SF16">
    <property type="entry name" value="TRANSMEMBRANE SERINE PROTEASE 15"/>
    <property type="match status" value="1"/>
</dbReference>
<reference evidence="3" key="1">
    <citation type="submission" date="2025-08" db="UniProtKB">
        <authorList>
            <consortium name="Ensembl"/>
        </authorList>
    </citation>
    <scope>IDENTIFICATION</scope>
</reference>
<keyword evidence="1" id="KW-1015">Disulfide bond</keyword>
<organism evidence="3 4">
    <name type="scientific">Neogobius melanostomus</name>
    <name type="common">round goby</name>
    <dbReference type="NCBI Taxonomy" id="47308"/>
    <lineage>
        <taxon>Eukaryota</taxon>
        <taxon>Metazoa</taxon>
        <taxon>Chordata</taxon>
        <taxon>Craniata</taxon>
        <taxon>Vertebrata</taxon>
        <taxon>Euteleostomi</taxon>
        <taxon>Actinopterygii</taxon>
        <taxon>Neopterygii</taxon>
        <taxon>Teleostei</taxon>
        <taxon>Neoteleostei</taxon>
        <taxon>Acanthomorphata</taxon>
        <taxon>Gobiaria</taxon>
        <taxon>Gobiiformes</taxon>
        <taxon>Gobioidei</taxon>
        <taxon>Gobiidae</taxon>
        <taxon>Benthophilinae</taxon>
        <taxon>Neogobiini</taxon>
        <taxon>Neogobius</taxon>
    </lineage>
</organism>
<name>A0A8C6SGE3_9GOBI</name>
<evidence type="ECO:0000313" key="4">
    <source>
        <dbReference type="Proteomes" id="UP000694523"/>
    </source>
</evidence>
<protein>
    <recommendedName>
        <fullName evidence="2">Peptidase S1 domain-containing protein</fullName>
    </recommendedName>
</protein>
<dbReference type="SUPFAM" id="SSF50494">
    <property type="entry name" value="Trypsin-like serine proteases"/>
    <property type="match status" value="1"/>
</dbReference>
<accession>A0A8C6SGE3</accession>
<dbReference type="InterPro" id="IPR018114">
    <property type="entry name" value="TRYPSIN_HIS"/>
</dbReference>
<dbReference type="GO" id="GO:0006508">
    <property type="term" value="P:proteolysis"/>
    <property type="evidence" value="ECO:0007669"/>
    <property type="project" value="InterPro"/>
</dbReference>
<dbReference type="Ensembl" id="ENSNMLT00000005709.1">
    <property type="protein sequence ID" value="ENSNMLP00000005001.1"/>
    <property type="gene ID" value="ENSNMLG00000003617.1"/>
</dbReference>
<feature type="domain" description="Peptidase S1" evidence="2">
    <location>
        <begin position="26"/>
        <end position="89"/>
    </location>
</feature>
<evidence type="ECO:0000259" key="2">
    <source>
        <dbReference type="PROSITE" id="PS50240"/>
    </source>
</evidence>
<dbReference type="InterPro" id="IPR001254">
    <property type="entry name" value="Trypsin_dom"/>
</dbReference>